<dbReference type="InterPro" id="IPR000792">
    <property type="entry name" value="Tscrpt_reg_LuxR_C"/>
</dbReference>
<dbReference type="EMBL" id="CP009048">
    <property type="protein sequence ID" value="AIL59510.1"/>
    <property type="molecule type" value="Genomic_DNA"/>
</dbReference>
<dbReference type="PANTHER" id="PTHR43214">
    <property type="entry name" value="TWO-COMPONENT RESPONSE REGULATOR"/>
    <property type="match status" value="1"/>
</dbReference>
<evidence type="ECO:0000259" key="6">
    <source>
        <dbReference type="PROSITE" id="PS50043"/>
    </source>
</evidence>
<dbReference type="InterPro" id="IPR011006">
    <property type="entry name" value="CheY-like_superfamily"/>
</dbReference>
<name>A0A077F5C3_9PSED</name>
<evidence type="ECO:0000313" key="8">
    <source>
        <dbReference type="EMBL" id="AIL59510.1"/>
    </source>
</evidence>
<gene>
    <name evidence="8" type="ORF">PSAKL28_02730</name>
</gene>
<dbReference type="PROSITE" id="PS50110">
    <property type="entry name" value="RESPONSE_REGULATORY"/>
    <property type="match status" value="1"/>
</dbReference>
<feature type="domain" description="HTH luxR-type" evidence="6">
    <location>
        <begin position="147"/>
        <end position="212"/>
    </location>
</feature>
<evidence type="ECO:0000256" key="4">
    <source>
        <dbReference type="ARBA" id="ARBA00023163"/>
    </source>
</evidence>
<organism evidence="8 9">
    <name type="scientific">Pseudomonas alkylphenolica</name>
    <dbReference type="NCBI Taxonomy" id="237609"/>
    <lineage>
        <taxon>Bacteria</taxon>
        <taxon>Pseudomonadati</taxon>
        <taxon>Pseudomonadota</taxon>
        <taxon>Gammaproteobacteria</taxon>
        <taxon>Pseudomonadales</taxon>
        <taxon>Pseudomonadaceae</taxon>
        <taxon>Pseudomonas</taxon>
    </lineage>
</organism>
<dbReference type="GO" id="GO:0003677">
    <property type="term" value="F:DNA binding"/>
    <property type="evidence" value="ECO:0007669"/>
    <property type="project" value="UniProtKB-KW"/>
</dbReference>
<dbReference type="SUPFAM" id="SSF46894">
    <property type="entry name" value="C-terminal effector domain of the bipartite response regulators"/>
    <property type="match status" value="1"/>
</dbReference>
<feature type="domain" description="Response regulatory" evidence="7">
    <location>
        <begin position="4"/>
        <end position="120"/>
    </location>
</feature>
<accession>A0A077F5C3</accession>
<dbReference type="GO" id="GO:0006355">
    <property type="term" value="P:regulation of DNA-templated transcription"/>
    <property type="evidence" value="ECO:0007669"/>
    <property type="project" value="InterPro"/>
</dbReference>
<dbReference type="Pfam" id="PF00072">
    <property type="entry name" value="Response_reg"/>
    <property type="match status" value="1"/>
</dbReference>
<dbReference type="PRINTS" id="PR00038">
    <property type="entry name" value="HTHLUXR"/>
</dbReference>
<dbReference type="SMART" id="SM00421">
    <property type="entry name" value="HTH_LUXR"/>
    <property type="match status" value="1"/>
</dbReference>
<evidence type="ECO:0000313" key="9">
    <source>
        <dbReference type="Proteomes" id="UP000028931"/>
    </source>
</evidence>
<dbReference type="CDD" id="cd17535">
    <property type="entry name" value="REC_NarL-like"/>
    <property type="match status" value="1"/>
</dbReference>
<keyword evidence="3 8" id="KW-0238">DNA-binding</keyword>
<keyword evidence="2" id="KW-0805">Transcription regulation</keyword>
<dbReference type="CDD" id="cd06170">
    <property type="entry name" value="LuxR_C_like"/>
    <property type="match status" value="1"/>
</dbReference>
<sequence length="218" mass="23944">MLCRILLADDSPLFRAGLRALLEQKKQYAVIGDAGDGITAVALAERLKPDVIVLAMTADTLDSEQILRELYLRAPTCHVLMLSSRSELDFVMRCLQLGAHGFLLKSATVQELEQALQALKNGGQYLSSAVLPMVIGQAVKHSRKRTPANNAMQLTTRQLEILRLIARGESTRSIADGLGLSVKTIEAHRSQIMHRLQIHDVPGLVLFAVREGIICLND</sequence>
<evidence type="ECO:0000259" key="7">
    <source>
        <dbReference type="PROSITE" id="PS50110"/>
    </source>
</evidence>
<dbReference type="Proteomes" id="UP000028931">
    <property type="component" value="Chromosome"/>
</dbReference>
<evidence type="ECO:0000256" key="3">
    <source>
        <dbReference type="ARBA" id="ARBA00023125"/>
    </source>
</evidence>
<evidence type="ECO:0000256" key="1">
    <source>
        <dbReference type="ARBA" id="ARBA00022553"/>
    </source>
</evidence>
<dbReference type="PROSITE" id="PS50043">
    <property type="entry name" value="HTH_LUXR_2"/>
    <property type="match status" value="1"/>
</dbReference>
<dbReference type="SMART" id="SM00448">
    <property type="entry name" value="REC"/>
    <property type="match status" value="1"/>
</dbReference>
<proteinExistence type="predicted"/>
<dbReference type="Gene3D" id="3.40.50.2300">
    <property type="match status" value="1"/>
</dbReference>
<evidence type="ECO:0000256" key="5">
    <source>
        <dbReference type="PROSITE-ProRule" id="PRU00169"/>
    </source>
</evidence>
<keyword evidence="4" id="KW-0804">Transcription</keyword>
<dbReference type="HOGENOM" id="CLU_000445_90_10_6"/>
<dbReference type="InterPro" id="IPR016032">
    <property type="entry name" value="Sig_transdc_resp-reg_C-effctor"/>
</dbReference>
<dbReference type="InterPro" id="IPR039420">
    <property type="entry name" value="WalR-like"/>
</dbReference>
<dbReference type="RefSeq" id="WP_038605643.1">
    <property type="nucleotide sequence ID" value="NZ_CP009048.1"/>
</dbReference>
<dbReference type="KEGG" id="palk:PSAKL28_02730"/>
<evidence type="ECO:0000256" key="2">
    <source>
        <dbReference type="ARBA" id="ARBA00023015"/>
    </source>
</evidence>
<dbReference type="InterPro" id="IPR001789">
    <property type="entry name" value="Sig_transdc_resp-reg_receiver"/>
</dbReference>
<dbReference type="GO" id="GO:0000160">
    <property type="term" value="P:phosphorelay signal transduction system"/>
    <property type="evidence" value="ECO:0007669"/>
    <property type="project" value="InterPro"/>
</dbReference>
<dbReference type="eggNOG" id="COG2197">
    <property type="taxonomic scope" value="Bacteria"/>
</dbReference>
<dbReference type="InterPro" id="IPR058245">
    <property type="entry name" value="NreC/VraR/RcsB-like_REC"/>
</dbReference>
<dbReference type="OrthoDB" id="9796655at2"/>
<protein>
    <submittedName>
        <fullName evidence="8">LuxR family DNA-binding response regulator</fullName>
    </submittedName>
</protein>
<dbReference type="PANTHER" id="PTHR43214:SF41">
    <property type="entry name" value="NITRATE_NITRITE RESPONSE REGULATOR PROTEIN NARP"/>
    <property type="match status" value="1"/>
</dbReference>
<keyword evidence="1" id="KW-0597">Phosphoprotein</keyword>
<dbReference type="Pfam" id="PF00196">
    <property type="entry name" value="GerE"/>
    <property type="match status" value="1"/>
</dbReference>
<dbReference type="AlphaFoldDB" id="A0A077F5C3"/>
<dbReference type="SUPFAM" id="SSF52172">
    <property type="entry name" value="CheY-like"/>
    <property type="match status" value="1"/>
</dbReference>
<comment type="caution">
    <text evidence="5">Lacks conserved residue(s) required for the propagation of feature annotation.</text>
</comment>
<reference evidence="8 9" key="1">
    <citation type="submission" date="2014-07" db="EMBL/GenBank/DDBJ databases">
        <authorList>
            <person name="Lee K."/>
            <person name="Lim J.Y."/>
            <person name="Hwang I."/>
        </authorList>
    </citation>
    <scope>NUCLEOTIDE SEQUENCE [LARGE SCALE GENOMIC DNA]</scope>
    <source>
        <strain evidence="8 9">KL28</strain>
    </source>
</reference>